<dbReference type="EMBL" id="CAJVPI010000658">
    <property type="protein sequence ID" value="CAG8560263.1"/>
    <property type="molecule type" value="Genomic_DNA"/>
</dbReference>
<dbReference type="GO" id="GO:0005634">
    <property type="term" value="C:nucleus"/>
    <property type="evidence" value="ECO:0007669"/>
    <property type="project" value="UniProtKB-SubCell"/>
</dbReference>
<keyword evidence="6" id="KW-0539">Nucleus</keyword>
<gene>
    <name evidence="7" type="ORF">PBRASI_LOCUS5554</name>
</gene>
<accession>A0A9N9BDQ5</accession>
<dbReference type="GO" id="GO:0035657">
    <property type="term" value="C:eRF1 methyltransferase complex"/>
    <property type="evidence" value="ECO:0007669"/>
    <property type="project" value="TreeGrafter"/>
</dbReference>
<dbReference type="Gene3D" id="3.40.50.150">
    <property type="entry name" value="Vaccinia Virus protein VP39"/>
    <property type="match status" value="1"/>
</dbReference>
<evidence type="ECO:0000313" key="8">
    <source>
        <dbReference type="Proteomes" id="UP000789739"/>
    </source>
</evidence>
<dbReference type="InterPro" id="IPR052190">
    <property type="entry name" value="Euk-Arch_PrmC-MTase"/>
</dbReference>
<evidence type="ECO:0000256" key="3">
    <source>
        <dbReference type="ARBA" id="ARBA00022603"/>
    </source>
</evidence>
<dbReference type="GO" id="GO:0032259">
    <property type="term" value="P:methylation"/>
    <property type="evidence" value="ECO:0007669"/>
    <property type="project" value="UniProtKB-KW"/>
</dbReference>
<dbReference type="OrthoDB" id="406152at2759"/>
<dbReference type="GO" id="GO:0008276">
    <property type="term" value="F:protein methyltransferase activity"/>
    <property type="evidence" value="ECO:0007669"/>
    <property type="project" value="TreeGrafter"/>
</dbReference>
<keyword evidence="5" id="KW-0949">S-adenosyl-L-methionine</keyword>
<name>A0A9N9BDQ5_9GLOM</name>
<keyword evidence="4" id="KW-0808">Transferase</keyword>
<protein>
    <submittedName>
        <fullName evidence="7">10450_t:CDS:1</fullName>
    </submittedName>
</protein>
<proteinExistence type="inferred from homology"/>
<dbReference type="PANTHER" id="PTHR45875">
    <property type="entry name" value="METHYLTRANSFERASE N6AMT1"/>
    <property type="match status" value="1"/>
</dbReference>
<evidence type="ECO:0000256" key="6">
    <source>
        <dbReference type="ARBA" id="ARBA00023242"/>
    </source>
</evidence>
<comment type="caution">
    <text evidence="7">The sequence shown here is derived from an EMBL/GenBank/DDBJ whole genome shotgun (WGS) entry which is preliminary data.</text>
</comment>
<dbReference type="SUPFAM" id="SSF53335">
    <property type="entry name" value="S-adenosyl-L-methionine-dependent methyltransferases"/>
    <property type="match status" value="1"/>
</dbReference>
<evidence type="ECO:0000256" key="2">
    <source>
        <dbReference type="ARBA" id="ARBA00006149"/>
    </source>
</evidence>
<dbReference type="FunFam" id="3.40.50.150:FF:000077">
    <property type="entry name" value="HemK methyltransferase family member 2"/>
    <property type="match status" value="1"/>
</dbReference>
<reference evidence="7" key="1">
    <citation type="submission" date="2021-06" db="EMBL/GenBank/DDBJ databases">
        <authorList>
            <person name="Kallberg Y."/>
            <person name="Tangrot J."/>
            <person name="Rosling A."/>
        </authorList>
    </citation>
    <scope>NUCLEOTIDE SEQUENCE</scope>
    <source>
        <strain evidence="7">BR232B</strain>
    </source>
</reference>
<comment type="subcellular location">
    <subcellularLocation>
        <location evidence="1">Nucleus</location>
    </subcellularLocation>
</comment>
<keyword evidence="8" id="KW-1185">Reference proteome</keyword>
<evidence type="ECO:0000256" key="4">
    <source>
        <dbReference type="ARBA" id="ARBA00022679"/>
    </source>
</evidence>
<evidence type="ECO:0000256" key="5">
    <source>
        <dbReference type="ARBA" id="ARBA00022691"/>
    </source>
</evidence>
<dbReference type="AlphaFoldDB" id="A0A9N9BDQ5"/>
<dbReference type="Proteomes" id="UP000789739">
    <property type="component" value="Unassembled WGS sequence"/>
</dbReference>
<dbReference type="InterPro" id="IPR029063">
    <property type="entry name" value="SAM-dependent_MTases_sf"/>
</dbReference>
<dbReference type="PANTHER" id="PTHR45875:SF1">
    <property type="entry name" value="METHYLTRANSFERASE N6AMT1"/>
    <property type="match status" value="1"/>
</dbReference>
<comment type="similarity">
    <text evidence="2">Belongs to the eukaryotic/archaeal PrmC-related family.</text>
</comment>
<dbReference type="GO" id="GO:0008757">
    <property type="term" value="F:S-adenosylmethionine-dependent methyltransferase activity"/>
    <property type="evidence" value="ECO:0007669"/>
    <property type="project" value="TreeGrafter"/>
</dbReference>
<organism evidence="7 8">
    <name type="scientific">Paraglomus brasilianum</name>
    <dbReference type="NCBI Taxonomy" id="144538"/>
    <lineage>
        <taxon>Eukaryota</taxon>
        <taxon>Fungi</taxon>
        <taxon>Fungi incertae sedis</taxon>
        <taxon>Mucoromycota</taxon>
        <taxon>Glomeromycotina</taxon>
        <taxon>Glomeromycetes</taxon>
        <taxon>Paraglomerales</taxon>
        <taxon>Paraglomeraceae</taxon>
        <taxon>Paraglomus</taxon>
    </lineage>
</organism>
<evidence type="ECO:0000313" key="7">
    <source>
        <dbReference type="EMBL" id="CAG8560263.1"/>
    </source>
</evidence>
<keyword evidence="3" id="KW-0489">Methyltransferase</keyword>
<sequence>MLPTPNLDHLTADDYEHVYEPAEDTFLFLDALEKEAEFIKNRVKPTICLEIGWVAFLIIKQSLDHRRSGSGCVSTFLAQLIGAGHAYINPYASSITYKTGMKNNVLLDPITTDLMSGLLPRLNHNVDIICFNPPYVVTQPGDVNSPNMLERAWAGGIDGREVIDRTLPLIAESLSSNGVCYLLSVTDNKPNEIRQIMLHEHGLSSEVVLSRLTGIEKPSILKFWREPLI</sequence>
<evidence type="ECO:0000256" key="1">
    <source>
        <dbReference type="ARBA" id="ARBA00004123"/>
    </source>
</evidence>